<gene>
    <name evidence="7" type="ORF">SCLAV_4361</name>
</gene>
<dbReference type="AlphaFoldDB" id="E2Q7Q2"/>
<dbReference type="PRINTS" id="PR00455">
    <property type="entry name" value="HTHTETR"/>
</dbReference>
<proteinExistence type="predicted"/>
<evidence type="ECO:0000256" key="4">
    <source>
        <dbReference type="PROSITE-ProRule" id="PRU00335"/>
    </source>
</evidence>
<feature type="DNA-binding region" description="H-T-H motif" evidence="4">
    <location>
        <begin position="43"/>
        <end position="62"/>
    </location>
</feature>
<dbReference type="eggNOG" id="COG1309">
    <property type="taxonomic scope" value="Bacteria"/>
</dbReference>
<dbReference type="InterPro" id="IPR050109">
    <property type="entry name" value="HTH-type_TetR-like_transc_reg"/>
</dbReference>
<dbReference type="InterPro" id="IPR001647">
    <property type="entry name" value="HTH_TetR"/>
</dbReference>
<sequence>MMGRMSATSTPRPGRGRPARLDPERTVTVALDLLDEVGLDALTMRRLAEAMGVRAGALYRYFATKHDLLTAMAERILAEHALPAAESMASATSATSADSASVPEGPAGEWDERAAALAYALRGALLAHRDGARVYAGTHSFGPGTLGFADALVGVVREAGLDDPDAARGALAIVHFTLGHTLEEQAARGGAPDARTSPERLRAAVGSDDRHPHLRAVLPTLAAADFEAHFAFGLRLVLDGLRTHRRRL</sequence>
<evidence type="ECO:0000256" key="1">
    <source>
        <dbReference type="ARBA" id="ARBA00023015"/>
    </source>
</evidence>
<organism evidence="7 8">
    <name type="scientific">Streptomyces clavuligerus</name>
    <dbReference type="NCBI Taxonomy" id="1901"/>
    <lineage>
        <taxon>Bacteria</taxon>
        <taxon>Bacillati</taxon>
        <taxon>Actinomycetota</taxon>
        <taxon>Actinomycetes</taxon>
        <taxon>Kitasatosporales</taxon>
        <taxon>Streptomycetaceae</taxon>
        <taxon>Streptomyces</taxon>
    </lineage>
</organism>
<dbReference type="SUPFAM" id="SSF46689">
    <property type="entry name" value="Homeodomain-like"/>
    <property type="match status" value="1"/>
</dbReference>
<dbReference type="Gene3D" id="1.10.357.10">
    <property type="entry name" value="Tetracycline Repressor, domain 2"/>
    <property type="match status" value="1"/>
</dbReference>
<protein>
    <submittedName>
        <fullName evidence="7">Putative transcriptional regulator</fullName>
    </submittedName>
</protein>
<dbReference type="GO" id="GO:0045892">
    <property type="term" value="P:negative regulation of DNA-templated transcription"/>
    <property type="evidence" value="ECO:0007669"/>
    <property type="project" value="InterPro"/>
</dbReference>
<evidence type="ECO:0000256" key="3">
    <source>
        <dbReference type="ARBA" id="ARBA00023163"/>
    </source>
</evidence>
<dbReference type="Gene3D" id="1.10.10.60">
    <property type="entry name" value="Homeodomain-like"/>
    <property type="match status" value="1"/>
</dbReference>
<evidence type="ECO:0000313" key="8">
    <source>
        <dbReference type="Proteomes" id="UP000002357"/>
    </source>
</evidence>
<evidence type="ECO:0000256" key="5">
    <source>
        <dbReference type="SAM" id="MobiDB-lite"/>
    </source>
</evidence>
<keyword evidence="8" id="KW-1185">Reference proteome</keyword>
<evidence type="ECO:0000313" key="7">
    <source>
        <dbReference type="EMBL" id="EFG09434.1"/>
    </source>
</evidence>
<dbReference type="KEGG" id="sclf:BB341_07050"/>
<dbReference type="SUPFAM" id="SSF48498">
    <property type="entry name" value="Tetracyclin repressor-like, C-terminal domain"/>
    <property type="match status" value="1"/>
</dbReference>
<reference evidence="7 8" key="1">
    <citation type="journal article" date="2010" name="Genome Biol. Evol.">
        <title>The sequence of a 1.8-mb bacterial linear plasmid reveals a rich evolutionary reservoir of secondary metabolic pathways.</title>
        <authorList>
            <person name="Medema M.H."/>
            <person name="Trefzer A."/>
            <person name="Kovalchuk A."/>
            <person name="van den Berg M."/>
            <person name="Mueller U."/>
            <person name="Heijne W."/>
            <person name="Wu L."/>
            <person name="Alam M.T."/>
            <person name="Ronning C.M."/>
            <person name="Nierman W.C."/>
            <person name="Bovenberg R.A.L."/>
            <person name="Breitling R."/>
            <person name="Takano E."/>
        </authorList>
    </citation>
    <scope>NUCLEOTIDE SEQUENCE [LARGE SCALE GENOMIC DNA]</scope>
    <source>
        <strain evidence="8">ATCC 27064 / DSM 738 / JCM 4710 / NBRC 13307 / NCIMB 12785 / NRRL 3585 / VKM Ac-602</strain>
    </source>
</reference>
<dbReference type="InterPro" id="IPR036271">
    <property type="entry name" value="Tet_transcr_reg_TetR-rel_C_sf"/>
</dbReference>
<dbReference type="PANTHER" id="PTHR30055">
    <property type="entry name" value="HTH-TYPE TRANSCRIPTIONAL REGULATOR RUTR"/>
    <property type="match status" value="1"/>
</dbReference>
<name>E2Q7Q2_STRCL</name>
<keyword evidence="2 4" id="KW-0238">DNA-binding</keyword>
<dbReference type="Pfam" id="PF00440">
    <property type="entry name" value="TetR_N"/>
    <property type="match status" value="1"/>
</dbReference>
<evidence type="ECO:0000259" key="6">
    <source>
        <dbReference type="PROSITE" id="PS50977"/>
    </source>
</evidence>
<dbReference type="Pfam" id="PF02909">
    <property type="entry name" value="TetR_C_1"/>
    <property type="match status" value="1"/>
</dbReference>
<dbReference type="OrthoDB" id="3819648at2"/>
<dbReference type="PROSITE" id="PS50977">
    <property type="entry name" value="HTH_TETR_2"/>
    <property type="match status" value="1"/>
</dbReference>
<feature type="region of interest" description="Disordered" evidence="5">
    <location>
        <begin position="1"/>
        <end position="23"/>
    </location>
</feature>
<dbReference type="GO" id="GO:0003700">
    <property type="term" value="F:DNA-binding transcription factor activity"/>
    <property type="evidence" value="ECO:0007669"/>
    <property type="project" value="TreeGrafter"/>
</dbReference>
<dbReference type="STRING" id="1901.BB341_07050"/>
<dbReference type="Proteomes" id="UP000002357">
    <property type="component" value="Chromosome"/>
</dbReference>
<accession>E2Q7Q2</accession>
<dbReference type="GO" id="GO:0000976">
    <property type="term" value="F:transcription cis-regulatory region binding"/>
    <property type="evidence" value="ECO:0007669"/>
    <property type="project" value="TreeGrafter"/>
</dbReference>
<feature type="compositionally biased region" description="Polar residues" evidence="5">
    <location>
        <begin position="1"/>
        <end position="11"/>
    </location>
</feature>
<keyword evidence="1" id="KW-0805">Transcription regulation</keyword>
<feature type="domain" description="HTH tetR-type" evidence="6">
    <location>
        <begin position="20"/>
        <end position="80"/>
    </location>
</feature>
<dbReference type="EMBL" id="CM000913">
    <property type="protein sequence ID" value="EFG09434.1"/>
    <property type="molecule type" value="Genomic_DNA"/>
</dbReference>
<dbReference type="InterPro" id="IPR009057">
    <property type="entry name" value="Homeodomain-like_sf"/>
</dbReference>
<dbReference type="PANTHER" id="PTHR30055:SF151">
    <property type="entry name" value="TRANSCRIPTIONAL REGULATORY PROTEIN"/>
    <property type="match status" value="1"/>
</dbReference>
<keyword evidence="3" id="KW-0804">Transcription</keyword>
<dbReference type="InterPro" id="IPR004111">
    <property type="entry name" value="Repressor_TetR_C"/>
</dbReference>
<evidence type="ECO:0000256" key="2">
    <source>
        <dbReference type="ARBA" id="ARBA00023125"/>
    </source>
</evidence>